<evidence type="ECO:0008006" key="3">
    <source>
        <dbReference type="Google" id="ProtNLM"/>
    </source>
</evidence>
<proteinExistence type="predicted"/>
<organism evidence="1 2">
    <name type="scientific">Enterococcus termitis</name>
    <dbReference type="NCBI Taxonomy" id="332950"/>
    <lineage>
        <taxon>Bacteria</taxon>
        <taxon>Bacillati</taxon>
        <taxon>Bacillota</taxon>
        <taxon>Bacilli</taxon>
        <taxon>Lactobacillales</taxon>
        <taxon>Enterococcaceae</taxon>
        <taxon>Enterococcus</taxon>
    </lineage>
</organism>
<dbReference type="OrthoDB" id="6058590at2"/>
<reference evidence="2" key="1">
    <citation type="submission" date="2016-09" db="EMBL/GenBank/DDBJ databases">
        <authorList>
            <person name="Gulvik C.A."/>
        </authorList>
    </citation>
    <scope>NUCLEOTIDE SEQUENCE [LARGE SCALE GENOMIC DNA]</scope>
    <source>
        <strain evidence="2">LMG 8895</strain>
    </source>
</reference>
<keyword evidence="2" id="KW-1185">Reference proteome</keyword>
<evidence type="ECO:0000313" key="1">
    <source>
        <dbReference type="EMBL" id="OEG12789.1"/>
    </source>
</evidence>
<dbReference type="AlphaFoldDB" id="A0A1E5GJD0"/>
<name>A0A1E5GJD0_9ENTE</name>
<evidence type="ECO:0000313" key="2">
    <source>
        <dbReference type="Proteomes" id="UP000095094"/>
    </source>
</evidence>
<dbReference type="EMBL" id="MIJY01000026">
    <property type="protein sequence ID" value="OEG12789.1"/>
    <property type="molecule type" value="Genomic_DNA"/>
</dbReference>
<gene>
    <name evidence="1" type="ORF">BCR25_19395</name>
</gene>
<dbReference type="Proteomes" id="UP000095094">
    <property type="component" value="Unassembled WGS sequence"/>
</dbReference>
<accession>A0A1E5GJD0</accession>
<sequence length="119" mass="14276">MCDFYMEEINFEYPESYEKLIDLGLVNFDIWFLMKKEQASSIYNGMRNRYPNRKLIPFAKRADNDDTACFEIGKGSKIQLIHDFTTEGFEQRGEFEDLWEWVESAVKTMVEYNREEEIV</sequence>
<comment type="caution">
    <text evidence="1">The sequence shown here is derived from an EMBL/GenBank/DDBJ whole genome shotgun (WGS) entry which is preliminary data.</text>
</comment>
<protein>
    <recommendedName>
        <fullName evidence="3">SMI1/KNR4 family protein</fullName>
    </recommendedName>
</protein>